<reference evidence="2 3" key="1">
    <citation type="submission" date="2019-02" db="EMBL/GenBank/DDBJ databases">
        <title>Genomic Encyclopedia of Type Strains, Phase IV (KMG-IV): sequencing the most valuable type-strain genomes for metagenomic binning, comparative biology and taxonomic classification.</title>
        <authorList>
            <person name="Goeker M."/>
        </authorList>
    </citation>
    <scope>NUCLEOTIDE SEQUENCE [LARGE SCALE GENOMIC DNA]</scope>
    <source>
        <strain evidence="2 3">DSM 101727</strain>
    </source>
</reference>
<keyword evidence="1" id="KW-1133">Transmembrane helix</keyword>
<evidence type="ECO:0000313" key="2">
    <source>
        <dbReference type="EMBL" id="RZS45133.1"/>
    </source>
</evidence>
<name>A0A4V2EUM9_9PSEU</name>
<comment type="caution">
    <text evidence="2">The sequence shown here is derived from an EMBL/GenBank/DDBJ whole genome shotgun (WGS) entry which is preliminary data.</text>
</comment>
<keyword evidence="1" id="KW-0812">Transmembrane</keyword>
<evidence type="ECO:0000313" key="3">
    <source>
        <dbReference type="Proteomes" id="UP000294257"/>
    </source>
</evidence>
<proteinExistence type="predicted"/>
<keyword evidence="3" id="KW-1185">Reference proteome</keyword>
<keyword evidence="1" id="KW-0472">Membrane</keyword>
<feature type="transmembrane region" description="Helical" evidence="1">
    <location>
        <begin position="47"/>
        <end position="70"/>
    </location>
</feature>
<dbReference type="EMBL" id="SGWQ01000001">
    <property type="protein sequence ID" value="RZS45133.1"/>
    <property type="molecule type" value="Genomic_DNA"/>
</dbReference>
<gene>
    <name evidence="2" type="ORF">EV193_1011020</name>
</gene>
<dbReference type="AlphaFoldDB" id="A0A4V2EUM9"/>
<accession>A0A4V2EUM9</accession>
<sequence>MERTRESVREQFPEPVSVYYFRKKFLVFDDHGVVLTGVWYHNRFLRIVGYIGVPIYLLACLVIMLPYLVVRGLIDEFRSSSDAPRRSGKGGGCTVSSGANADAVALHRAVRAGGRDQWLVVSPSGFAVVVVKRDAPRVLWRADDSRPPRFDAGRVEVSWPGGSAVRFELSEAERMRGQRS</sequence>
<organism evidence="2 3">
    <name type="scientific">Herbihabitans rhizosphaerae</name>
    <dbReference type="NCBI Taxonomy" id="1872711"/>
    <lineage>
        <taxon>Bacteria</taxon>
        <taxon>Bacillati</taxon>
        <taxon>Actinomycetota</taxon>
        <taxon>Actinomycetes</taxon>
        <taxon>Pseudonocardiales</taxon>
        <taxon>Pseudonocardiaceae</taxon>
        <taxon>Herbihabitans</taxon>
    </lineage>
</organism>
<protein>
    <submittedName>
        <fullName evidence="2">Uncharacterized protein</fullName>
    </submittedName>
</protein>
<dbReference type="Proteomes" id="UP000294257">
    <property type="component" value="Unassembled WGS sequence"/>
</dbReference>
<evidence type="ECO:0000256" key="1">
    <source>
        <dbReference type="SAM" id="Phobius"/>
    </source>
</evidence>